<dbReference type="InterPro" id="IPR006837">
    <property type="entry name" value="Divergent_DAC"/>
</dbReference>
<proteinExistence type="predicted"/>
<dbReference type="Gene3D" id="3.20.20.370">
    <property type="entry name" value="Glycoside hydrolase/deacetylase"/>
    <property type="match status" value="1"/>
</dbReference>
<dbReference type="GO" id="GO:0005975">
    <property type="term" value="P:carbohydrate metabolic process"/>
    <property type="evidence" value="ECO:0007669"/>
    <property type="project" value="InterPro"/>
</dbReference>
<dbReference type="AlphaFoldDB" id="A0A917GLN3"/>
<dbReference type="Pfam" id="PF04748">
    <property type="entry name" value="Polysacc_deac_2"/>
    <property type="match status" value="1"/>
</dbReference>
<dbReference type="Proteomes" id="UP000627715">
    <property type="component" value="Unassembled WGS sequence"/>
</dbReference>
<feature type="region of interest" description="Disordered" evidence="1">
    <location>
        <begin position="43"/>
        <end position="79"/>
    </location>
</feature>
<sequence length="309" mass="33475">MHERWQSLGGHFHHYRHAWLAISLLTLLIIVLGQTASEEVNDVATAPQQASPTPQSSSTPAAPEPVEQATASAPPVSTDAISETVADNAGPSLILIIDDIGNNLAAGMRAAALPGKVTLAVMPYTPHGSRIAEAGYSTGQEIMLHMPMSNQSGMNLGPDGLTADLDQKEMTRRLRLALADVPYIKGINNHTGSELTELAEPMTWVMHEISSHPLYFIDSMTTAKSVAFDTARRFSIPTLKRHVFLDNVRDASAIDRQFQQAVAIAQHEGMAVAIGHPYEETLDYLEKALPALKKAGVELRFASELLSRQ</sequence>
<feature type="compositionally biased region" description="Low complexity" evidence="1">
    <location>
        <begin position="44"/>
        <end position="61"/>
    </location>
</feature>
<reference evidence="2" key="2">
    <citation type="submission" date="2020-09" db="EMBL/GenBank/DDBJ databases">
        <authorList>
            <person name="Sun Q."/>
            <person name="Zhou Y."/>
        </authorList>
    </citation>
    <scope>NUCLEOTIDE SEQUENCE</scope>
    <source>
        <strain evidence="2">CGMCC 1.15425</strain>
    </source>
</reference>
<dbReference type="PANTHER" id="PTHR30105:SF2">
    <property type="entry name" value="DIVERGENT POLYSACCHARIDE DEACETYLASE SUPERFAMILY"/>
    <property type="match status" value="1"/>
</dbReference>
<dbReference type="PANTHER" id="PTHR30105">
    <property type="entry name" value="UNCHARACTERIZED YIBQ-RELATED"/>
    <property type="match status" value="1"/>
</dbReference>
<accession>A0A917GLN3</accession>
<dbReference type="CDD" id="cd10936">
    <property type="entry name" value="CE4_DAC2"/>
    <property type="match status" value="1"/>
</dbReference>
<evidence type="ECO:0000313" key="3">
    <source>
        <dbReference type="Proteomes" id="UP000627715"/>
    </source>
</evidence>
<dbReference type="InterPro" id="IPR011330">
    <property type="entry name" value="Glyco_hydro/deAcase_b/a-brl"/>
</dbReference>
<reference evidence="2" key="1">
    <citation type="journal article" date="2014" name="Int. J. Syst. Evol. Microbiol.">
        <title>Complete genome sequence of Corynebacterium casei LMG S-19264T (=DSM 44701T), isolated from a smear-ripened cheese.</title>
        <authorList>
            <consortium name="US DOE Joint Genome Institute (JGI-PGF)"/>
            <person name="Walter F."/>
            <person name="Albersmeier A."/>
            <person name="Kalinowski J."/>
            <person name="Ruckert C."/>
        </authorList>
    </citation>
    <scope>NUCLEOTIDE SEQUENCE</scope>
    <source>
        <strain evidence="2">CGMCC 1.15425</strain>
    </source>
</reference>
<evidence type="ECO:0000313" key="2">
    <source>
        <dbReference type="EMBL" id="GGG50094.1"/>
    </source>
</evidence>
<keyword evidence="3" id="KW-1185">Reference proteome</keyword>
<evidence type="ECO:0008006" key="4">
    <source>
        <dbReference type="Google" id="ProtNLM"/>
    </source>
</evidence>
<gene>
    <name evidence="2" type="ORF">GCM10011403_03990</name>
</gene>
<comment type="caution">
    <text evidence="2">The sequence shown here is derived from an EMBL/GenBank/DDBJ whole genome shotgun (WGS) entry which is preliminary data.</text>
</comment>
<protein>
    <recommendedName>
        <fullName evidence="4">Divergent polysaccharide deacetylase family protein</fullName>
    </recommendedName>
</protein>
<organism evidence="2 3">
    <name type="scientific">Pseudohongiella nitratireducens</name>
    <dbReference type="NCBI Taxonomy" id="1768907"/>
    <lineage>
        <taxon>Bacteria</taxon>
        <taxon>Pseudomonadati</taxon>
        <taxon>Pseudomonadota</taxon>
        <taxon>Gammaproteobacteria</taxon>
        <taxon>Pseudomonadales</taxon>
        <taxon>Pseudohongiellaceae</taxon>
        <taxon>Pseudohongiella</taxon>
    </lineage>
</organism>
<dbReference type="EMBL" id="BMIY01000002">
    <property type="protein sequence ID" value="GGG50094.1"/>
    <property type="molecule type" value="Genomic_DNA"/>
</dbReference>
<evidence type="ECO:0000256" key="1">
    <source>
        <dbReference type="SAM" id="MobiDB-lite"/>
    </source>
</evidence>
<dbReference type="SUPFAM" id="SSF88713">
    <property type="entry name" value="Glycoside hydrolase/deacetylase"/>
    <property type="match status" value="1"/>
</dbReference>
<name>A0A917GLN3_9GAMM</name>